<dbReference type="AlphaFoldDB" id="A0A8D8FZ93"/>
<sequence>MATSRFPIFCSGPSECRATFDSSTMKSTKDRPVSNRWNRNPSKEQETVPTANLSPPVLLSAGSSWYSSVSRLFAANTGLGTRPFSLMFRSEVASAQRGENLVSS</sequence>
<name>A0A8D8FZ93_CULPI</name>
<accession>A0A8D8FZ93</accession>
<organism evidence="2">
    <name type="scientific">Culex pipiens</name>
    <name type="common">House mosquito</name>
    <dbReference type="NCBI Taxonomy" id="7175"/>
    <lineage>
        <taxon>Eukaryota</taxon>
        <taxon>Metazoa</taxon>
        <taxon>Ecdysozoa</taxon>
        <taxon>Arthropoda</taxon>
        <taxon>Hexapoda</taxon>
        <taxon>Insecta</taxon>
        <taxon>Pterygota</taxon>
        <taxon>Neoptera</taxon>
        <taxon>Endopterygota</taxon>
        <taxon>Diptera</taxon>
        <taxon>Nematocera</taxon>
        <taxon>Culicoidea</taxon>
        <taxon>Culicidae</taxon>
        <taxon>Culicinae</taxon>
        <taxon>Culicini</taxon>
        <taxon>Culex</taxon>
        <taxon>Culex</taxon>
    </lineage>
</organism>
<dbReference type="EMBL" id="HBUE01108834">
    <property type="protein sequence ID" value="CAG6487934.1"/>
    <property type="molecule type" value="Transcribed_RNA"/>
</dbReference>
<evidence type="ECO:0000313" key="2">
    <source>
        <dbReference type="EMBL" id="CAG6487934.1"/>
    </source>
</evidence>
<proteinExistence type="predicted"/>
<protein>
    <submittedName>
        <fullName evidence="2">(northern house mosquito) hypothetical protein</fullName>
    </submittedName>
</protein>
<reference evidence="2" key="1">
    <citation type="submission" date="2021-05" db="EMBL/GenBank/DDBJ databases">
        <authorList>
            <person name="Alioto T."/>
            <person name="Alioto T."/>
            <person name="Gomez Garrido J."/>
        </authorList>
    </citation>
    <scope>NUCLEOTIDE SEQUENCE</scope>
</reference>
<feature type="region of interest" description="Disordered" evidence="1">
    <location>
        <begin position="20"/>
        <end position="53"/>
    </location>
</feature>
<evidence type="ECO:0000256" key="1">
    <source>
        <dbReference type="SAM" id="MobiDB-lite"/>
    </source>
</evidence>